<keyword evidence="1" id="KW-1133">Transmembrane helix</keyword>
<dbReference type="Proteomes" id="UP000319004">
    <property type="component" value="Chromosome"/>
</dbReference>
<evidence type="ECO:0000313" key="2">
    <source>
        <dbReference type="EMBL" id="QDV40882.1"/>
    </source>
</evidence>
<accession>A0A518HJ74</accession>
<dbReference type="AlphaFoldDB" id="A0A518HJ74"/>
<feature type="transmembrane region" description="Helical" evidence="1">
    <location>
        <begin position="83"/>
        <end position="104"/>
    </location>
</feature>
<evidence type="ECO:0000256" key="1">
    <source>
        <dbReference type="SAM" id="Phobius"/>
    </source>
</evidence>
<proteinExistence type="predicted"/>
<keyword evidence="1" id="KW-0812">Transmembrane</keyword>
<evidence type="ECO:0000313" key="3">
    <source>
        <dbReference type="Proteomes" id="UP000319004"/>
    </source>
</evidence>
<dbReference type="EMBL" id="CP037423">
    <property type="protein sequence ID" value="QDV40882.1"/>
    <property type="molecule type" value="Genomic_DNA"/>
</dbReference>
<gene>
    <name evidence="2" type="ORF">Enr13x_07180</name>
</gene>
<feature type="transmembrane region" description="Helical" evidence="1">
    <location>
        <begin position="7"/>
        <end position="33"/>
    </location>
</feature>
<reference evidence="2 3" key="1">
    <citation type="submission" date="2019-03" db="EMBL/GenBank/DDBJ databases">
        <title>Deep-cultivation of Planctomycetes and their phenomic and genomic characterization uncovers novel biology.</title>
        <authorList>
            <person name="Wiegand S."/>
            <person name="Jogler M."/>
            <person name="Boedeker C."/>
            <person name="Pinto D."/>
            <person name="Vollmers J."/>
            <person name="Rivas-Marin E."/>
            <person name="Kohn T."/>
            <person name="Peeters S.H."/>
            <person name="Heuer A."/>
            <person name="Rast P."/>
            <person name="Oberbeckmann S."/>
            <person name="Bunk B."/>
            <person name="Jeske O."/>
            <person name="Meyerdierks A."/>
            <person name="Storesund J.E."/>
            <person name="Kallscheuer N."/>
            <person name="Luecker S."/>
            <person name="Lage O.M."/>
            <person name="Pohl T."/>
            <person name="Merkel B.J."/>
            <person name="Hornburger P."/>
            <person name="Mueller R.-W."/>
            <person name="Bruemmer F."/>
            <person name="Labrenz M."/>
            <person name="Spormann A.M."/>
            <person name="Op den Camp H."/>
            <person name="Overmann J."/>
            <person name="Amann R."/>
            <person name="Jetten M.S.M."/>
            <person name="Mascher T."/>
            <person name="Medema M.H."/>
            <person name="Devos D.P."/>
            <person name="Kaster A.-K."/>
            <person name="Ovreas L."/>
            <person name="Rohde M."/>
            <person name="Galperin M.Y."/>
            <person name="Jogler C."/>
        </authorList>
    </citation>
    <scope>NUCLEOTIDE SEQUENCE [LARGE SCALE GENOMIC DNA]</scope>
    <source>
        <strain evidence="2 3">Enr13</strain>
    </source>
</reference>
<dbReference type="KEGG" id="snep:Enr13x_07180"/>
<organism evidence="2 3">
    <name type="scientific">Stieleria neptunia</name>
    <dbReference type="NCBI Taxonomy" id="2527979"/>
    <lineage>
        <taxon>Bacteria</taxon>
        <taxon>Pseudomonadati</taxon>
        <taxon>Planctomycetota</taxon>
        <taxon>Planctomycetia</taxon>
        <taxon>Pirellulales</taxon>
        <taxon>Pirellulaceae</taxon>
        <taxon>Stieleria</taxon>
    </lineage>
</organism>
<protein>
    <submittedName>
        <fullName evidence="2">Uncharacterized protein</fullName>
    </submittedName>
</protein>
<keyword evidence="3" id="KW-1185">Reference proteome</keyword>
<name>A0A518HJ74_9BACT</name>
<sequence length="183" mass="20732">MSLQKPFHIAAFVLTLGTLSYLASALWSAIFIVPLPMAPDAVVDVLETEGPNGQLEYRPIEFKNRLEELKYFHNVRMKERNGYWVWGQIIIGLGIGAFCFYYLPKWRSIVPERADHAGIGIGAAFLGLGTTLIFPMILSFLLPAPYKWFPQEIVDIADLREAAELERLITIAEGYDNWVNQVD</sequence>
<dbReference type="RefSeq" id="WP_145384682.1">
    <property type="nucleotide sequence ID" value="NZ_CP037423.1"/>
</dbReference>
<feature type="transmembrane region" description="Helical" evidence="1">
    <location>
        <begin position="116"/>
        <end position="142"/>
    </location>
</feature>
<keyword evidence="1" id="KW-0472">Membrane</keyword>